<evidence type="ECO:0000313" key="3">
    <source>
        <dbReference type="Proteomes" id="UP000595058"/>
    </source>
</evidence>
<dbReference type="RefSeq" id="WP_102839369.1">
    <property type="nucleotide sequence ID" value="NZ_CP065720.1"/>
</dbReference>
<feature type="transmembrane region" description="Helical" evidence="1">
    <location>
        <begin position="59"/>
        <end position="79"/>
    </location>
</feature>
<proteinExistence type="predicted"/>
<feature type="transmembrane region" description="Helical" evidence="1">
    <location>
        <begin position="28"/>
        <end position="47"/>
    </location>
</feature>
<sequence length="174" mass="19342">MTEAELFQHYEKLYFHEQQRKEQIFSRLSIPLAVMVALVGFYAVIIATDYKKLEGCAAFAFGFCAACSAELSIIGAYFFTDALLGKMDQALSTPNSLEAWRRDLQAYYAGETDADRLVADSIRSALYADYMNCASLTTVNNDRKSSSLYYCNMALIFSSATALVAYAVAKFPSL</sequence>
<name>A0ABX6XYG3_9GAMM</name>
<dbReference type="Proteomes" id="UP000595058">
    <property type="component" value="Chromosome"/>
</dbReference>
<gene>
    <name evidence="2" type="ORF">I6G34_06645</name>
</gene>
<dbReference type="EMBL" id="CP065720">
    <property type="protein sequence ID" value="QPT19032.1"/>
    <property type="molecule type" value="Genomic_DNA"/>
</dbReference>
<organism evidence="2 3">
    <name type="scientific">Stutzerimonas frequens</name>
    <dbReference type="NCBI Taxonomy" id="2968969"/>
    <lineage>
        <taxon>Bacteria</taxon>
        <taxon>Pseudomonadati</taxon>
        <taxon>Pseudomonadota</taxon>
        <taxon>Gammaproteobacteria</taxon>
        <taxon>Pseudomonadales</taxon>
        <taxon>Pseudomonadaceae</taxon>
        <taxon>Stutzerimonas</taxon>
    </lineage>
</organism>
<evidence type="ECO:0008006" key="4">
    <source>
        <dbReference type="Google" id="ProtNLM"/>
    </source>
</evidence>
<accession>A0ABX6XYG3</accession>
<keyword evidence="1" id="KW-1133">Transmembrane helix</keyword>
<keyword evidence="1" id="KW-0812">Transmembrane</keyword>
<feature type="transmembrane region" description="Helical" evidence="1">
    <location>
        <begin position="148"/>
        <end position="169"/>
    </location>
</feature>
<keyword evidence="1" id="KW-0472">Membrane</keyword>
<keyword evidence="3" id="KW-1185">Reference proteome</keyword>
<evidence type="ECO:0000313" key="2">
    <source>
        <dbReference type="EMBL" id="QPT19032.1"/>
    </source>
</evidence>
<dbReference type="GeneID" id="75212970"/>
<evidence type="ECO:0000256" key="1">
    <source>
        <dbReference type="SAM" id="Phobius"/>
    </source>
</evidence>
<reference evidence="2 3" key="1">
    <citation type="submission" date="2020-12" db="EMBL/GenBank/DDBJ databases">
        <title>FDA dAtabase for Regulatory Grade micrObial Sequences (FDA-ARGOS): Supporting development and validation of Infectious Disease Dx tests.</title>
        <authorList>
            <person name="Sproer C."/>
            <person name="Gronow S."/>
            <person name="Severitt S."/>
            <person name="Schroder I."/>
            <person name="Tallon L."/>
            <person name="Sadzewicz L."/>
            <person name="Zhao X."/>
            <person name="Boylan J."/>
            <person name="Ott S."/>
            <person name="Bowen H."/>
            <person name="Vavikolanu K."/>
            <person name="Mehta A."/>
            <person name="Aluvathingal J."/>
            <person name="Nadendla S."/>
            <person name="Lowell S."/>
            <person name="Myers T."/>
            <person name="Yan Y."/>
            <person name="Sichtig H."/>
        </authorList>
    </citation>
    <scope>NUCLEOTIDE SEQUENCE [LARGE SCALE GENOMIC DNA]</scope>
    <source>
        <strain evidence="2 3">FDAARGOS_877</strain>
    </source>
</reference>
<protein>
    <recommendedName>
        <fullName evidence="4">SMODS and SLOG-associating 2TM effector domain-containing protein</fullName>
    </recommendedName>
</protein>